<dbReference type="InterPro" id="IPR016166">
    <property type="entry name" value="FAD-bd_PCMH"/>
</dbReference>
<dbReference type="PROSITE" id="PS51387">
    <property type="entry name" value="FAD_PCMH"/>
    <property type="match status" value="1"/>
</dbReference>
<organism evidence="2 3">
    <name type="scientific">Aminomonas paucivorans DSM 12260</name>
    <dbReference type="NCBI Taxonomy" id="584708"/>
    <lineage>
        <taxon>Bacteria</taxon>
        <taxon>Thermotogati</taxon>
        <taxon>Synergistota</taxon>
        <taxon>Synergistia</taxon>
        <taxon>Synergistales</taxon>
        <taxon>Synergistaceae</taxon>
        <taxon>Aminomonas</taxon>
    </lineage>
</organism>
<dbReference type="PANTHER" id="PTHR42659">
    <property type="entry name" value="XANTHINE DEHYDROGENASE SUBUNIT C-RELATED"/>
    <property type="match status" value="1"/>
</dbReference>
<dbReference type="InterPro" id="IPR051312">
    <property type="entry name" value="Diverse_Substr_Oxidored"/>
</dbReference>
<dbReference type="InterPro" id="IPR005107">
    <property type="entry name" value="CO_DH_flav_C"/>
</dbReference>
<dbReference type="GO" id="GO:0071949">
    <property type="term" value="F:FAD binding"/>
    <property type="evidence" value="ECO:0007669"/>
    <property type="project" value="InterPro"/>
</dbReference>
<dbReference type="AlphaFoldDB" id="E3CYY4"/>
<evidence type="ECO:0000313" key="2">
    <source>
        <dbReference type="EMBL" id="EFQ24579.1"/>
    </source>
</evidence>
<dbReference type="InterPro" id="IPR036683">
    <property type="entry name" value="CO_DH_flav_C_dom_sf"/>
</dbReference>
<dbReference type="RefSeq" id="WP_006301820.1">
    <property type="nucleotide sequence ID" value="NZ_CM001022.1"/>
</dbReference>
<feature type="domain" description="FAD-binding PCMH-type" evidence="1">
    <location>
        <begin position="1"/>
        <end position="176"/>
    </location>
</feature>
<dbReference type="GO" id="GO:0016491">
    <property type="term" value="F:oxidoreductase activity"/>
    <property type="evidence" value="ECO:0007669"/>
    <property type="project" value="InterPro"/>
</dbReference>
<dbReference type="SMART" id="SM01092">
    <property type="entry name" value="CO_deh_flav_C"/>
    <property type="match status" value="1"/>
</dbReference>
<dbReference type="InterPro" id="IPR016167">
    <property type="entry name" value="FAD-bd_PCMH_sub1"/>
</dbReference>
<dbReference type="PANTHER" id="PTHR42659:SF9">
    <property type="entry name" value="XANTHINE DEHYDROGENASE FAD-BINDING SUBUNIT XDHB-RELATED"/>
    <property type="match status" value="1"/>
</dbReference>
<dbReference type="InterPro" id="IPR016169">
    <property type="entry name" value="FAD-bd_PCMH_sub2"/>
</dbReference>
<sequence>MRVDVPASLEELKDCVARAPEGFRLLAGGTDLVVHLRAHPEETPHLVDLWGIPELREVRREESPEGPFLRIGAAATFADLERHPLVRRHAAALARAAASVGSTQIRNRATLGGNVAHASPAADSLPALACLEARALVVTPEGEEVRPLGSLISGPGESALRPREFLSAFLVPLGEGWSSFHKLGSRRAVSISRVNLALWTHGETARLFLGALGALPVPCPEGEQALALRGVERRLALEEALTGTVDRTIPGRSSLAYKRDAVRGLGADLCDALEEAGR</sequence>
<keyword evidence="3" id="KW-1185">Reference proteome</keyword>
<dbReference type="OrthoDB" id="9774454at2"/>
<dbReference type="InterPro" id="IPR036318">
    <property type="entry name" value="FAD-bd_PCMH-like_sf"/>
</dbReference>
<protein>
    <submittedName>
        <fullName evidence="2">Molybdopterin dehydrogenase FAD-binding</fullName>
    </submittedName>
</protein>
<dbReference type="HOGENOM" id="CLU_058050_0_1_0"/>
<dbReference type="Proteomes" id="UP000005096">
    <property type="component" value="Chromosome"/>
</dbReference>
<reference evidence="2 3" key="1">
    <citation type="journal article" date="2010" name="Stand. Genomic Sci.">
        <title>Non-contiguous finished genome sequence of Aminomonas paucivorans type strain (GLU-3).</title>
        <authorList>
            <person name="Pitluck S."/>
            <person name="Yasawong M."/>
            <person name="Held B."/>
            <person name="Lapidus A."/>
            <person name="Nolan M."/>
            <person name="Copeland A."/>
            <person name="Lucas S."/>
            <person name="Del Rio T.G."/>
            <person name="Tice H."/>
            <person name="Cheng J.F."/>
            <person name="Chertkov O."/>
            <person name="Goodwin L."/>
            <person name="Tapia R."/>
            <person name="Han C."/>
            <person name="Liolios K."/>
            <person name="Ivanova N."/>
            <person name="Mavromatis K."/>
            <person name="Ovchinnikova G."/>
            <person name="Pati A."/>
            <person name="Chen A."/>
            <person name="Palaniappan K."/>
            <person name="Land M."/>
            <person name="Hauser L."/>
            <person name="Chang Y.J."/>
            <person name="Jeffries C.D."/>
            <person name="Pukall R."/>
            <person name="Spring S."/>
            <person name="Rohde M."/>
            <person name="Sikorski J."/>
            <person name="Goker M."/>
            <person name="Woyke T."/>
            <person name="Bristow J."/>
            <person name="Eisen J.A."/>
            <person name="Markowitz V."/>
            <person name="Hugenholtz P."/>
            <person name="Kyrpides N.C."/>
            <person name="Klenk H.P."/>
        </authorList>
    </citation>
    <scope>NUCLEOTIDE SEQUENCE [LARGE SCALE GENOMIC DNA]</scope>
    <source>
        <strain evidence="2 3">DSM 12260</strain>
    </source>
</reference>
<dbReference type="Pfam" id="PF00941">
    <property type="entry name" value="FAD_binding_5"/>
    <property type="match status" value="1"/>
</dbReference>
<dbReference type="EMBL" id="CM001022">
    <property type="protein sequence ID" value="EFQ24579.1"/>
    <property type="molecule type" value="Genomic_DNA"/>
</dbReference>
<gene>
    <name evidence="2" type="ORF">Apau_2168</name>
</gene>
<dbReference type="PaxDb" id="584708-Apau_2168"/>
<dbReference type="eggNOG" id="COG1319">
    <property type="taxonomic scope" value="Bacteria"/>
</dbReference>
<dbReference type="STRING" id="584708.Apau_2168"/>
<evidence type="ECO:0000259" key="1">
    <source>
        <dbReference type="PROSITE" id="PS51387"/>
    </source>
</evidence>
<dbReference type="SUPFAM" id="SSF55447">
    <property type="entry name" value="CO dehydrogenase flavoprotein C-terminal domain-like"/>
    <property type="match status" value="1"/>
</dbReference>
<accession>E3CYY4</accession>
<proteinExistence type="predicted"/>
<dbReference type="Gene3D" id="3.30.43.10">
    <property type="entry name" value="Uridine Diphospho-n-acetylenolpyruvylglucosamine Reductase, domain 2"/>
    <property type="match status" value="1"/>
</dbReference>
<evidence type="ECO:0000313" key="3">
    <source>
        <dbReference type="Proteomes" id="UP000005096"/>
    </source>
</evidence>
<name>E3CYY4_9BACT</name>
<dbReference type="Gene3D" id="3.30.465.10">
    <property type="match status" value="1"/>
</dbReference>
<dbReference type="Gene3D" id="3.30.390.50">
    <property type="entry name" value="CO dehydrogenase flavoprotein, C-terminal domain"/>
    <property type="match status" value="1"/>
</dbReference>
<dbReference type="InterPro" id="IPR002346">
    <property type="entry name" value="Mopterin_DH_FAD-bd"/>
</dbReference>
<dbReference type="SUPFAM" id="SSF56176">
    <property type="entry name" value="FAD-binding/transporter-associated domain-like"/>
    <property type="match status" value="1"/>
</dbReference>